<reference evidence="1 2" key="1">
    <citation type="submission" date="2020-07" db="EMBL/GenBank/DDBJ databases">
        <title>Taxonomic proposal: Crassvirales, a new order of highly abundant and diverse bacterial viruses.</title>
        <authorList>
            <person name="Shkoporov A.N."/>
            <person name="Stockdale S.R."/>
            <person name="Guerin E."/>
            <person name="Ross R.P."/>
            <person name="Hill C."/>
        </authorList>
    </citation>
    <scope>NUCLEOTIDE SEQUENCE [LARGE SCALE GENOMIC DNA]</scope>
</reference>
<sequence length="97" mass="10928">MKHFFVLFMLSFTLTAAAATQRDTVGITDNITKTIVDEQLVNGKHVTRYYVISGGRLIPSNRETVRAIELCRKYNAKCALAAIVNTKTKRVLRIILD</sequence>
<dbReference type="Proteomes" id="UP000594129">
    <property type="component" value="Segment"/>
</dbReference>
<proteinExistence type="predicted"/>
<keyword evidence="2" id="KW-1185">Reference proteome</keyword>
<dbReference type="RefSeq" id="YP_010113343.1">
    <property type="nucleotide sequence ID" value="NC_055902.1"/>
</dbReference>
<dbReference type="GeneID" id="65131862"/>
<dbReference type="EMBL" id="MT774409">
    <property type="protein sequence ID" value="QOR57703.1"/>
    <property type="molecule type" value="Genomic_DNA"/>
</dbReference>
<organism evidence="1 2">
    <name type="scientific">uncultured phage cr131_1</name>
    <dbReference type="NCBI Taxonomy" id="2772093"/>
    <lineage>
        <taxon>Viruses</taxon>
        <taxon>Duplodnaviria</taxon>
        <taxon>Heunggongvirae</taxon>
        <taxon>Uroviricota</taxon>
        <taxon>Caudoviricetes</taxon>
        <taxon>Crassvirales</taxon>
        <taxon>Suoliviridae</taxon>
        <taxon>Oafivirinae</taxon>
        <taxon>Cacepaovirus</taxon>
        <taxon>Cacepaovirus simiae</taxon>
    </lineage>
</organism>
<protein>
    <submittedName>
        <fullName evidence="1">Uncharacterized protein</fullName>
    </submittedName>
</protein>
<evidence type="ECO:0000313" key="1">
    <source>
        <dbReference type="EMBL" id="QOR57703.1"/>
    </source>
</evidence>
<evidence type="ECO:0000313" key="2">
    <source>
        <dbReference type="Proteomes" id="UP000594129"/>
    </source>
</evidence>
<accession>A0A7M1RTI7</accession>
<dbReference type="KEGG" id="vg:65131862"/>
<name>A0A7M1RTI7_9CAUD</name>